<evidence type="ECO:0000256" key="1">
    <source>
        <dbReference type="SAM" id="Coils"/>
    </source>
</evidence>
<evidence type="ECO:0000256" key="2">
    <source>
        <dbReference type="SAM" id="MobiDB-lite"/>
    </source>
</evidence>
<dbReference type="AlphaFoldDB" id="A0ABD3WWQ9"/>
<sequence>MEPRKYQQFEKRDALKIEEFLNAVRDIQSINVDNIWPHLSQGSKHSYPDVSETLSQTSVRDLASENERLRKELELEKEFKQEYFKVFGNKEMKDVNRAIDHMEGEIERLQEENAKLHKTNTRLEEDMRKAVKEKDSAMTRFNQQTNIRATDNTTDISDMCDQTRPNKIGARYRNLYDTLWTDAFELLTETKRCTEKEAIEILLKLLIECHNFANMRANKQMTELVQVITGDPTMQAGDSLIAQLKAARKLMNVTRADLLYQECEKQIKDKGQFYRLYLYEKEVTMYLFECFQICWMMAIQDPPLVMGMETKHTDHFDTDLYKHFTTSGSKVDFVVLPPLFLQEGGPLLERGVAQSRKELSETGTTYGTAKNNGNTIGNNERPIGKNTDDCHVELSSMTKTPIINDTRHNTNLSSTTIPTSSSLAITSNRFPFTLRNQPSTTEMSQSIPTSYKTELVRTSYKPNSQSPYGGVNIGISSMPNSNLTNESWNKANRSQQDYSGYNGSASSTIGRESASNMTQSTYVPSSHAGNSSTGYDGLMTSRFQNTTDWLRNETRSHLNSTGQMTNTTYFHDGRGYVYGYKP</sequence>
<dbReference type="EMBL" id="JBJQND010000004">
    <property type="protein sequence ID" value="KAL3878217.1"/>
    <property type="molecule type" value="Genomic_DNA"/>
</dbReference>
<feature type="coiled-coil region" evidence="1">
    <location>
        <begin position="59"/>
        <end position="140"/>
    </location>
</feature>
<evidence type="ECO:0000313" key="4">
    <source>
        <dbReference type="EMBL" id="KAL3878217.1"/>
    </source>
</evidence>
<gene>
    <name evidence="4" type="ORF">ACJMK2_030585</name>
</gene>
<reference evidence="4 5" key="1">
    <citation type="submission" date="2024-11" db="EMBL/GenBank/DDBJ databases">
        <title>Chromosome-level genome assembly of the freshwater bivalve Anodonta woodiana.</title>
        <authorList>
            <person name="Chen X."/>
        </authorList>
    </citation>
    <scope>NUCLEOTIDE SEQUENCE [LARGE SCALE GENOMIC DNA]</scope>
    <source>
        <strain evidence="4">MN2024</strain>
        <tissue evidence="4">Gills</tissue>
    </source>
</reference>
<dbReference type="Pfam" id="PF16026">
    <property type="entry name" value="MIEAP"/>
    <property type="match status" value="1"/>
</dbReference>
<feature type="compositionally biased region" description="Polar residues" evidence="2">
    <location>
        <begin position="361"/>
        <end position="378"/>
    </location>
</feature>
<keyword evidence="1" id="KW-0175">Coiled coil</keyword>
<protein>
    <recommendedName>
        <fullName evidence="3">Mitochondria-eating protein C-terminal domain-containing protein</fullName>
    </recommendedName>
</protein>
<dbReference type="SUPFAM" id="SSF75704">
    <property type="entry name" value="Mitotic arrest deficient-like 1, Mad1"/>
    <property type="match status" value="1"/>
</dbReference>
<proteinExistence type="predicted"/>
<keyword evidence="5" id="KW-1185">Reference proteome</keyword>
<accession>A0ABD3WWQ9</accession>
<dbReference type="Proteomes" id="UP001634394">
    <property type="component" value="Unassembled WGS sequence"/>
</dbReference>
<feature type="domain" description="Mitochondria-eating protein C-terminal" evidence="3">
    <location>
        <begin position="164"/>
        <end position="353"/>
    </location>
</feature>
<evidence type="ECO:0000259" key="3">
    <source>
        <dbReference type="Pfam" id="PF16026"/>
    </source>
</evidence>
<comment type="caution">
    <text evidence="4">The sequence shown here is derived from an EMBL/GenBank/DDBJ whole genome shotgun (WGS) entry which is preliminary data.</text>
</comment>
<organism evidence="4 5">
    <name type="scientific">Sinanodonta woodiana</name>
    <name type="common">Chinese pond mussel</name>
    <name type="synonym">Anodonta woodiana</name>
    <dbReference type="NCBI Taxonomy" id="1069815"/>
    <lineage>
        <taxon>Eukaryota</taxon>
        <taxon>Metazoa</taxon>
        <taxon>Spiralia</taxon>
        <taxon>Lophotrochozoa</taxon>
        <taxon>Mollusca</taxon>
        <taxon>Bivalvia</taxon>
        <taxon>Autobranchia</taxon>
        <taxon>Heteroconchia</taxon>
        <taxon>Palaeoheterodonta</taxon>
        <taxon>Unionida</taxon>
        <taxon>Unionoidea</taxon>
        <taxon>Unionidae</taxon>
        <taxon>Unioninae</taxon>
        <taxon>Sinanodonta</taxon>
    </lineage>
</organism>
<name>A0ABD3WWQ9_SINWO</name>
<dbReference type="InterPro" id="IPR031981">
    <property type="entry name" value="MIEAP_C"/>
</dbReference>
<feature type="region of interest" description="Disordered" evidence="2">
    <location>
        <begin position="358"/>
        <end position="388"/>
    </location>
</feature>
<evidence type="ECO:0000313" key="5">
    <source>
        <dbReference type="Proteomes" id="UP001634394"/>
    </source>
</evidence>